<gene>
    <name evidence="1" type="ORF">HPB50_015578</name>
</gene>
<accession>A0ACB7SHH3</accession>
<dbReference type="Proteomes" id="UP000821845">
    <property type="component" value="Chromosome 4"/>
</dbReference>
<evidence type="ECO:0000313" key="2">
    <source>
        <dbReference type="Proteomes" id="UP000821845"/>
    </source>
</evidence>
<reference evidence="1" key="1">
    <citation type="submission" date="2020-05" db="EMBL/GenBank/DDBJ databases">
        <title>Large-scale comparative analyses of tick genomes elucidate their genetic diversity and vector capacities.</title>
        <authorList>
            <person name="Jia N."/>
            <person name="Wang J."/>
            <person name="Shi W."/>
            <person name="Du L."/>
            <person name="Sun Y."/>
            <person name="Zhan W."/>
            <person name="Jiang J."/>
            <person name="Wang Q."/>
            <person name="Zhang B."/>
            <person name="Ji P."/>
            <person name="Sakyi L.B."/>
            <person name="Cui X."/>
            <person name="Yuan T."/>
            <person name="Jiang B."/>
            <person name="Yang W."/>
            <person name="Lam T.T.-Y."/>
            <person name="Chang Q."/>
            <person name="Ding S."/>
            <person name="Wang X."/>
            <person name="Zhu J."/>
            <person name="Ruan X."/>
            <person name="Zhao L."/>
            <person name="Wei J."/>
            <person name="Que T."/>
            <person name="Du C."/>
            <person name="Cheng J."/>
            <person name="Dai P."/>
            <person name="Han X."/>
            <person name="Huang E."/>
            <person name="Gao Y."/>
            <person name="Liu J."/>
            <person name="Shao H."/>
            <person name="Ye R."/>
            <person name="Li L."/>
            <person name="Wei W."/>
            <person name="Wang X."/>
            <person name="Wang C."/>
            <person name="Yang T."/>
            <person name="Huo Q."/>
            <person name="Li W."/>
            <person name="Guo W."/>
            <person name="Chen H."/>
            <person name="Zhou L."/>
            <person name="Ni X."/>
            <person name="Tian J."/>
            <person name="Zhou Y."/>
            <person name="Sheng Y."/>
            <person name="Liu T."/>
            <person name="Pan Y."/>
            <person name="Xia L."/>
            <person name="Li J."/>
            <person name="Zhao F."/>
            <person name="Cao W."/>
        </authorList>
    </citation>
    <scope>NUCLEOTIDE SEQUENCE</scope>
    <source>
        <strain evidence="1">Hyas-2018</strain>
    </source>
</reference>
<comment type="caution">
    <text evidence="1">The sequence shown here is derived from an EMBL/GenBank/DDBJ whole genome shotgun (WGS) entry which is preliminary data.</text>
</comment>
<organism evidence="1 2">
    <name type="scientific">Hyalomma asiaticum</name>
    <name type="common">Tick</name>
    <dbReference type="NCBI Taxonomy" id="266040"/>
    <lineage>
        <taxon>Eukaryota</taxon>
        <taxon>Metazoa</taxon>
        <taxon>Ecdysozoa</taxon>
        <taxon>Arthropoda</taxon>
        <taxon>Chelicerata</taxon>
        <taxon>Arachnida</taxon>
        <taxon>Acari</taxon>
        <taxon>Parasitiformes</taxon>
        <taxon>Ixodida</taxon>
        <taxon>Ixodoidea</taxon>
        <taxon>Ixodidae</taxon>
        <taxon>Hyalomminae</taxon>
        <taxon>Hyalomma</taxon>
    </lineage>
</organism>
<evidence type="ECO:0000313" key="1">
    <source>
        <dbReference type="EMBL" id="KAH6933491.1"/>
    </source>
</evidence>
<sequence>MASPRVGLVMAMANMAAFLLEVCGKIAPAFFLLGVSPPPPVLPSLLPGGLLPPRLRHRRLARVLASAAARHNTGPTPASALLRAALVRGAGSAGTSPKSAGRPGVRQLLQVPDR</sequence>
<protein>
    <submittedName>
        <fullName evidence="1">Uncharacterized protein</fullName>
    </submittedName>
</protein>
<proteinExistence type="predicted"/>
<name>A0ACB7SHH3_HYAAI</name>
<keyword evidence="2" id="KW-1185">Reference proteome</keyword>
<dbReference type="EMBL" id="CM023484">
    <property type="protein sequence ID" value="KAH6933491.1"/>
    <property type="molecule type" value="Genomic_DNA"/>
</dbReference>